<dbReference type="Pfam" id="PF19891">
    <property type="entry name" value="DUF6364"/>
    <property type="match status" value="1"/>
</dbReference>
<sequence length="98" mass="11206">MTKNITLAVEDEVLEKVKILAAQEKTTVNAMVRSFLSEQARKLDIPERRRAAVQRLLELSRNSRGRMEAGWKLDRESLHAERLSRHEHSSLRGGGRGE</sequence>
<accession>A0A9X3B5A6</accession>
<organism evidence="2 3">
    <name type="scientific">Chelativorans petroleitrophicus</name>
    <dbReference type="NCBI Taxonomy" id="2975484"/>
    <lineage>
        <taxon>Bacteria</taxon>
        <taxon>Pseudomonadati</taxon>
        <taxon>Pseudomonadota</taxon>
        <taxon>Alphaproteobacteria</taxon>
        <taxon>Hyphomicrobiales</taxon>
        <taxon>Phyllobacteriaceae</taxon>
        <taxon>Chelativorans</taxon>
    </lineage>
</organism>
<dbReference type="SUPFAM" id="SSF47598">
    <property type="entry name" value="Ribbon-helix-helix"/>
    <property type="match status" value="1"/>
</dbReference>
<comment type="caution">
    <text evidence="2">The sequence shown here is derived from an EMBL/GenBank/DDBJ whole genome shotgun (WGS) entry which is preliminary data.</text>
</comment>
<proteinExistence type="predicted"/>
<dbReference type="EMBL" id="JAODNV010000003">
    <property type="protein sequence ID" value="MCT8988943.1"/>
    <property type="molecule type" value="Genomic_DNA"/>
</dbReference>
<evidence type="ECO:0000313" key="2">
    <source>
        <dbReference type="EMBL" id="MCT8988943.1"/>
    </source>
</evidence>
<dbReference type="Proteomes" id="UP001149009">
    <property type="component" value="Unassembled WGS sequence"/>
</dbReference>
<feature type="region of interest" description="Disordered" evidence="1">
    <location>
        <begin position="77"/>
        <end position="98"/>
    </location>
</feature>
<gene>
    <name evidence="2" type="ORF">NYR54_01350</name>
</gene>
<protein>
    <submittedName>
        <fullName evidence="2">DUF6364 family protein</fullName>
    </submittedName>
</protein>
<dbReference type="InterPro" id="IPR010985">
    <property type="entry name" value="Ribbon_hlx_hlx"/>
</dbReference>
<keyword evidence="3" id="KW-1185">Reference proteome</keyword>
<dbReference type="AlphaFoldDB" id="A0A9X3B5A6"/>
<evidence type="ECO:0000256" key="1">
    <source>
        <dbReference type="SAM" id="MobiDB-lite"/>
    </source>
</evidence>
<dbReference type="GO" id="GO:0006355">
    <property type="term" value="P:regulation of DNA-templated transcription"/>
    <property type="evidence" value="ECO:0007669"/>
    <property type="project" value="InterPro"/>
</dbReference>
<dbReference type="RefSeq" id="WP_261513601.1">
    <property type="nucleotide sequence ID" value="NZ_JAODNV010000003.1"/>
</dbReference>
<name>A0A9X3B5A6_9HYPH</name>
<dbReference type="InterPro" id="IPR045944">
    <property type="entry name" value="DUF6364"/>
</dbReference>
<evidence type="ECO:0000313" key="3">
    <source>
        <dbReference type="Proteomes" id="UP001149009"/>
    </source>
</evidence>
<reference evidence="2" key="1">
    <citation type="submission" date="2022-08" db="EMBL/GenBank/DDBJ databases">
        <title>Chelativorans sichuanense sp. nov., a paraffin oil-degrading bacterium isolated from a mixture of oil-based drill cuttings and paddy soil.</title>
        <authorList>
            <person name="Yu J."/>
            <person name="Liu H."/>
            <person name="Chen Q."/>
        </authorList>
    </citation>
    <scope>NUCLEOTIDE SEQUENCE</scope>
    <source>
        <strain evidence="2">SCAU 2101</strain>
    </source>
</reference>